<dbReference type="Proteomes" id="UP000198211">
    <property type="component" value="Unassembled WGS sequence"/>
</dbReference>
<comment type="caution">
    <text evidence="2">The sequence shown here is derived from an EMBL/GenBank/DDBJ whole genome shotgun (WGS) entry which is preliminary data.</text>
</comment>
<keyword evidence="3" id="KW-1185">Reference proteome</keyword>
<keyword evidence="1" id="KW-0472">Membrane</keyword>
<evidence type="ECO:0008006" key="4">
    <source>
        <dbReference type="Google" id="ProtNLM"/>
    </source>
</evidence>
<accession>A0A225VYX4</accession>
<proteinExistence type="predicted"/>
<feature type="transmembrane region" description="Helical" evidence="1">
    <location>
        <begin position="324"/>
        <end position="342"/>
    </location>
</feature>
<dbReference type="InterPro" id="IPR006461">
    <property type="entry name" value="PLAC_motif_containing"/>
</dbReference>
<evidence type="ECO:0000256" key="1">
    <source>
        <dbReference type="SAM" id="Phobius"/>
    </source>
</evidence>
<organism evidence="2 3">
    <name type="scientific">Phytophthora megakarya</name>
    <dbReference type="NCBI Taxonomy" id="4795"/>
    <lineage>
        <taxon>Eukaryota</taxon>
        <taxon>Sar</taxon>
        <taxon>Stramenopiles</taxon>
        <taxon>Oomycota</taxon>
        <taxon>Peronosporomycetes</taxon>
        <taxon>Peronosporales</taxon>
        <taxon>Peronosporaceae</taxon>
        <taxon>Phytophthora</taxon>
    </lineage>
</organism>
<feature type="transmembrane region" description="Helical" evidence="1">
    <location>
        <begin position="348"/>
        <end position="365"/>
    </location>
</feature>
<dbReference type="NCBIfam" id="TIGR01571">
    <property type="entry name" value="A_thal_Cys_rich"/>
    <property type="match status" value="1"/>
</dbReference>
<protein>
    <recommendedName>
        <fullName evidence="4">Transmembrane protein</fullName>
    </recommendedName>
</protein>
<keyword evidence="1" id="KW-0812">Transmembrane</keyword>
<keyword evidence="1" id="KW-1133">Transmembrane helix</keyword>
<reference evidence="3" key="1">
    <citation type="submission" date="2017-03" db="EMBL/GenBank/DDBJ databases">
        <title>Phytopthora megakarya and P. palmivora, two closely related causual agents of cacao black pod achieved similar genome size and gene model numbers by different mechanisms.</title>
        <authorList>
            <person name="Ali S."/>
            <person name="Shao J."/>
            <person name="Larry D.J."/>
            <person name="Kronmiller B."/>
            <person name="Shen D."/>
            <person name="Strem M.D."/>
            <person name="Melnick R.L."/>
            <person name="Guiltinan M.J."/>
            <person name="Tyler B.M."/>
            <person name="Meinhardt L.W."/>
            <person name="Bailey B.A."/>
        </authorList>
    </citation>
    <scope>NUCLEOTIDE SEQUENCE [LARGE SCALE GENOMIC DNA]</scope>
    <source>
        <strain evidence="3">zdho120</strain>
    </source>
</reference>
<dbReference type="AlphaFoldDB" id="A0A225VYX4"/>
<dbReference type="PANTHER" id="PTHR15907">
    <property type="entry name" value="DUF614 FAMILY PROTEIN-RELATED"/>
    <property type="match status" value="1"/>
</dbReference>
<gene>
    <name evidence="2" type="ORF">PHMEG_00016587</name>
</gene>
<dbReference type="OrthoDB" id="166822at2759"/>
<evidence type="ECO:0000313" key="2">
    <source>
        <dbReference type="EMBL" id="OWZ10555.1"/>
    </source>
</evidence>
<evidence type="ECO:0000313" key="3">
    <source>
        <dbReference type="Proteomes" id="UP000198211"/>
    </source>
</evidence>
<sequence>MAQRYYFLRPSAFNLRGFAYGSTDGDVTQVTVTVHLVCSGRWAEQQEQSVELRQDELTPREVSEEEALNGVGTTLWSTICTAKTRSDGCRVWTYGLVLGYKWEANEQQGWLDVNFDGTPVSVEYYEGSTRHVPVEVYALQPCRDQSTSLIMAAEMKQRHTEVYNNFHGINQIATRDSKVLLSNVGADEIDESQTVPLLNTTNSMVLLVPVRHILDYVYYKEGYRPHPSGKTFGDTIFANIGDTPTGIDELPKPVANAYPVPVGRLGSGFPPKDSSTDGELFIYERWETGVCGCYTHMVPNCCMVTCCPCISLAQIWARLGITPYWVALLLHSAAYGILWIGVFSGVQWNWAPAMTLVIIFNVSVARHNARKRYRILGVRWLDFLISCCCNCCVIAQIATHIKSYRPGSCDFGPRNTLPPYPLGSNIQPAR</sequence>
<name>A0A225VYX4_9STRA</name>
<dbReference type="EMBL" id="NBNE01002410">
    <property type="protein sequence ID" value="OWZ10555.1"/>
    <property type="molecule type" value="Genomic_DNA"/>
</dbReference>
<dbReference type="Pfam" id="PF04749">
    <property type="entry name" value="PLAC8"/>
    <property type="match status" value="1"/>
</dbReference>